<evidence type="ECO:0000313" key="12">
    <source>
        <dbReference type="Proteomes" id="UP001652621"/>
    </source>
</evidence>
<dbReference type="PANTHER" id="PTHR12947:SF13">
    <property type="entry name" value="FI19924P1"/>
    <property type="match status" value="1"/>
</dbReference>
<dbReference type="VEuPathDB" id="VectorBase:MDOA003405"/>
<proteinExistence type="inferred from homology"/>
<dbReference type="InterPro" id="IPR015063">
    <property type="entry name" value="USP8_dimer"/>
</dbReference>
<dbReference type="RefSeq" id="XP_005183825.1">
    <property type="nucleotide sequence ID" value="XM_005183768.3"/>
</dbReference>
<sequence length="416" mass="47518">MSSSKAINNMGMGIVEPQERMHNLINFGKVNEIDPKQSIYRYYRSGTEMLRMAHVYLNEKNHENAFILYMKYLTLFVEKIRTHPDFPSIKSEMKTINKLIKEEVMPTSEKLRLKLLDRYQREYEQFLANKEAERVRELEREKERRQREAASNNSTHGSSIIPANLHVQIDPENTPSAPDLGLLDQVVYPNDFPTGGGQKSNLLLPSDSVDRDSKGMSIPTKPSFDRSQKPQYERSDSLLAGSLRMVVIPQNTMDIFLQLAKSNTAKNIETCGILAGSLAKNRLHITHIIIPKQHGTPDSCNTMNEEEIFEIQDDQNLITLGWIHTHPSQTAFLSSVDLHTQLAYQLMMPEAIAIVCAPKYQTTGFFILTPNYGLHYIAECRQSGFHPHPNDPPLFMEAQHIQMDAGQKIKVVDLRR</sequence>
<dbReference type="GO" id="GO:0046872">
    <property type="term" value="F:metal ion binding"/>
    <property type="evidence" value="ECO:0007669"/>
    <property type="project" value="UniProtKB-KW"/>
</dbReference>
<dbReference type="GO" id="GO:0140492">
    <property type="term" value="F:metal-dependent deubiquitinase activity"/>
    <property type="evidence" value="ECO:0007669"/>
    <property type="project" value="InterPro"/>
</dbReference>
<evidence type="ECO:0000256" key="2">
    <source>
        <dbReference type="ARBA" id="ARBA00010981"/>
    </source>
</evidence>
<evidence type="ECO:0000313" key="13">
    <source>
        <dbReference type="RefSeq" id="XP_005183825.1"/>
    </source>
</evidence>
<comment type="similarity">
    <text evidence="2">Belongs to the peptidase M67C family.</text>
</comment>
<dbReference type="SUPFAM" id="SSF102712">
    <property type="entry name" value="JAB1/MPN domain"/>
    <property type="match status" value="1"/>
</dbReference>
<feature type="compositionally biased region" description="Basic and acidic residues" evidence="9">
    <location>
        <begin position="223"/>
        <end position="232"/>
    </location>
</feature>
<feature type="domain" description="MPN" evidence="10">
    <location>
        <begin position="245"/>
        <end position="374"/>
    </location>
</feature>
<dbReference type="Proteomes" id="UP001652621">
    <property type="component" value="Unplaced"/>
</dbReference>
<keyword evidence="3" id="KW-0645">Protease</keyword>
<keyword evidence="6" id="KW-0378">Hydrolase</keyword>
<evidence type="ECO:0000256" key="7">
    <source>
        <dbReference type="ARBA" id="ARBA00022833"/>
    </source>
</evidence>
<feature type="region of interest" description="Disordered" evidence="9">
    <location>
        <begin position="193"/>
        <end position="232"/>
    </location>
</feature>
<dbReference type="PROSITE" id="PS50249">
    <property type="entry name" value="MPN"/>
    <property type="match status" value="1"/>
</dbReference>
<dbReference type="GeneID" id="101896642"/>
<evidence type="ECO:0000256" key="9">
    <source>
        <dbReference type="SAM" id="MobiDB-lite"/>
    </source>
</evidence>
<dbReference type="GO" id="GO:0006508">
    <property type="term" value="P:proteolysis"/>
    <property type="evidence" value="ECO:0007669"/>
    <property type="project" value="UniProtKB-KW"/>
</dbReference>
<dbReference type="Gene3D" id="3.40.140.10">
    <property type="entry name" value="Cytidine Deaminase, domain 2"/>
    <property type="match status" value="1"/>
</dbReference>
<keyword evidence="12" id="KW-1185">Reference proteome</keyword>
<dbReference type="SUPFAM" id="SSF140856">
    <property type="entry name" value="USP8 N-terminal domain-like"/>
    <property type="match status" value="1"/>
</dbReference>
<keyword evidence="5" id="KW-0833">Ubl conjugation pathway</keyword>
<dbReference type="GO" id="GO:0016020">
    <property type="term" value="C:membrane"/>
    <property type="evidence" value="ECO:0007669"/>
    <property type="project" value="TreeGrafter"/>
</dbReference>
<evidence type="ECO:0000259" key="10">
    <source>
        <dbReference type="PROSITE" id="PS50249"/>
    </source>
</evidence>
<reference evidence="13" key="2">
    <citation type="submission" date="2025-04" db="UniProtKB">
        <authorList>
            <consortium name="RefSeq"/>
        </authorList>
    </citation>
    <scope>IDENTIFICATION</scope>
    <source>
        <strain evidence="13">Aabys</strain>
    </source>
</reference>
<evidence type="ECO:0000313" key="11">
    <source>
        <dbReference type="EnsemblMetazoa" id="MDOA003405-PA"/>
    </source>
</evidence>
<evidence type="ECO:0000256" key="8">
    <source>
        <dbReference type="ARBA" id="ARBA00023049"/>
    </source>
</evidence>
<comment type="cofactor">
    <cofactor evidence="1">
        <name>Zn(2+)</name>
        <dbReference type="ChEBI" id="CHEBI:29105"/>
    </cofactor>
</comment>
<keyword evidence="4" id="KW-0479">Metal-binding</keyword>
<evidence type="ECO:0000256" key="5">
    <source>
        <dbReference type="ARBA" id="ARBA00022786"/>
    </source>
</evidence>
<dbReference type="Pfam" id="PF01398">
    <property type="entry name" value="JAB"/>
    <property type="match status" value="1"/>
</dbReference>
<dbReference type="EnsemblMetazoa" id="MDOA003405-RA">
    <property type="protein sequence ID" value="MDOA003405-PA"/>
    <property type="gene ID" value="MDOA003405"/>
</dbReference>
<organism evidence="11">
    <name type="scientific">Musca domestica</name>
    <name type="common">House fly</name>
    <dbReference type="NCBI Taxonomy" id="7370"/>
    <lineage>
        <taxon>Eukaryota</taxon>
        <taxon>Metazoa</taxon>
        <taxon>Ecdysozoa</taxon>
        <taxon>Arthropoda</taxon>
        <taxon>Hexapoda</taxon>
        <taxon>Insecta</taxon>
        <taxon>Pterygota</taxon>
        <taxon>Neoptera</taxon>
        <taxon>Endopterygota</taxon>
        <taxon>Diptera</taxon>
        <taxon>Brachycera</taxon>
        <taxon>Muscomorpha</taxon>
        <taxon>Muscoidea</taxon>
        <taxon>Muscidae</taxon>
        <taxon>Musca</taxon>
    </lineage>
</organism>
<dbReference type="eggNOG" id="KOG2880">
    <property type="taxonomic scope" value="Eukaryota"/>
</dbReference>
<keyword evidence="8" id="KW-0482">Metalloprotease</keyword>
<dbReference type="GO" id="GO:0005768">
    <property type="term" value="C:endosome"/>
    <property type="evidence" value="ECO:0007669"/>
    <property type="project" value="TreeGrafter"/>
</dbReference>
<feature type="compositionally biased region" description="Basic and acidic residues" evidence="9">
    <location>
        <begin position="134"/>
        <end position="148"/>
    </location>
</feature>
<feature type="region of interest" description="Disordered" evidence="9">
    <location>
        <begin position="134"/>
        <end position="162"/>
    </location>
</feature>
<gene>
    <name evidence="11" type="primary">101896642</name>
    <name evidence="13" type="synonym">LOC101896642</name>
</gene>
<dbReference type="KEGG" id="mde:101896642"/>
<evidence type="ECO:0000256" key="6">
    <source>
        <dbReference type="ARBA" id="ARBA00022801"/>
    </source>
</evidence>
<dbReference type="GO" id="GO:0061578">
    <property type="term" value="F:K63-linked deubiquitinase activity"/>
    <property type="evidence" value="ECO:0007669"/>
    <property type="project" value="InterPro"/>
</dbReference>
<dbReference type="Pfam" id="PF08969">
    <property type="entry name" value="USP8_dimer"/>
    <property type="match status" value="1"/>
</dbReference>
<accession>A0A1I8MC82</accession>
<dbReference type="InterPro" id="IPR044098">
    <property type="entry name" value="STAMBP/STALP-like_MPN"/>
</dbReference>
<dbReference type="FunFam" id="3.40.140.10:FF:000010">
    <property type="entry name" value="AMSH-like protease isoform X1"/>
    <property type="match status" value="1"/>
</dbReference>
<protein>
    <submittedName>
        <fullName evidence="13">STAM-binding protein</fullName>
    </submittedName>
</protein>
<dbReference type="SMART" id="SM00232">
    <property type="entry name" value="JAB_MPN"/>
    <property type="match status" value="1"/>
</dbReference>
<name>A0A1I8MC82_MUSDO</name>
<evidence type="ECO:0000256" key="3">
    <source>
        <dbReference type="ARBA" id="ARBA00022670"/>
    </source>
</evidence>
<dbReference type="PANTHER" id="PTHR12947">
    <property type="entry name" value="AMSH-LIKE PROTEASE"/>
    <property type="match status" value="1"/>
</dbReference>
<dbReference type="OrthoDB" id="3640at2759"/>
<keyword evidence="7" id="KW-0862">Zinc</keyword>
<evidence type="ECO:0000256" key="1">
    <source>
        <dbReference type="ARBA" id="ARBA00001947"/>
    </source>
</evidence>
<dbReference type="Gene3D" id="1.20.58.80">
    <property type="entry name" value="Phosphotransferase system, lactose/cellobiose-type IIA subunit"/>
    <property type="match status" value="1"/>
</dbReference>
<evidence type="ECO:0000256" key="4">
    <source>
        <dbReference type="ARBA" id="ARBA00022723"/>
    </source>
</evidence>
<dbReference type="VEuPathDB" id="VectorBase:MDOMA2_008533"/>
<dbReference type="AlphaFoldDB" id="A0A1I8MC82"/>
<dbReference type="STRING" id="7370.A0A1I8MC82"/>
<dbReference type="CDD" id="cd08066">
    <property type="entry name" value="MPN_AMSH_like"/>
    <property type="match status" value="1"/>
</dbReference>
<reference evidence="11" key="1">
    <citation type="submission" date="2020-05" db="UniProtKB">
        <authorList>
            <consortium name="EnsemblMetazoa"/>
        </authorList>
    </citation>
    <scope>IDENTIFICATION</scope>
    <source>
        <strain evidence="11">Aabys</strain>
    </source>
</reference>
<dbReference type="GO" id="GO:0070536">
    <property type="term" value="P:protein K63-linked deubiquitination"/>
    <property type="evidence" value="ECO:0007669"/>
    <property type="project" value="InterPro"/>
</dbReference>
<dbReference type="InterPro" id="IPR000555">
    <property type="entry name" value="JAMM/MPN+_dom"/>
</dbReference>
<dbReference type="InterPro" id="IPR037518">
    <property type="entry name" value="MPN"/>
</dbReference>